<dbReference type="OrthoDB" id="3298175at2"/>
<dbReference type="PROSITE" id="PS51257">
    <property type="entry name" value="PROKAR_LIPOPROTEIN"/>
    <property type="match status" value="1"/>
</dbReference>
<comment type="caution">
    <text evidence="3">The sequence shown here is derived from an EMBL/GenBank/DDBJ whole genome shotgun (WGS) entry which is preliminary data.</text>
</comment>
<protein>
    <recommendedName>
        <fullName evidence="5">Lipoprotein</fullName>
    </recommendedName>
</protein>
<gene>
    <name evidence="3" type="ORF">MB27_15610</name>
</gene>
<dbReference type="AlphaFoldDB" id="A0A0A6UMR2"/>
<feature type="chain" id="PRO_5039199132" description="Lipoprotein" evidence="2">
    <location>
        <begin position="28"/>
        <end position="234"/>
    </location>
</feature>
<reference evidence="3 4" key="1">
    <citation type="submission" date="2014-10" db="EMBL/GenBank/DDBJ databases">
        <title>Draft genome sequence of Actinoplanes utahensis NRRL 12052.</title>
        <authorList>
            <person name="Velasco-Bucheli B."/>
            <person name="del Cerro C."/>
            <person name="Hormigo D."/>
            <person name="Garcia J.L."/>
            <person name="Acebal C."/>
            <person name="Arroyo M."/>
            <person name="de la Mata I."/>
        </authorList>
    </citation>
    <scope>NUCLEOTIDE SEQUENCE [LARGE SCALE GENOMIC DNA]</scope>
    <source>
        <strain evidence="3 4">NRRL 12052</strain>
    </source>
</reference>
<dbReference type="Proteomes" id="UP000054537">
    <property type="component" value="Unassembled WGS sequence"/>
</dbReference>
<evidence type="ECO:0000313" key="3">
    <source>
        <dbReference type="EMBL" id="KHD76711.1"/>
    </source>
</evidence>
<evidence type="ECO:0000256" key="2">
    <source>
        <dbReference type="SAM" id="SignalP"/>
    </source>
</evidence>
<dbReference type="EMBL" id="JRTT01000016">
    <property type="protein sequence ID" value="KHD76711.1"/>
    <property type="molecule type" value="Genomic_DNA"/>
</dbReference>
<sequence length="234" mass="23153">MLKNAALLTTAALTVALAAGCSDSTTAGTAPAATTAPAASGAATATPTSDPGDNGLRTTPAGNGGKATRTSDPGDGAKATPTSDPGDPNGSDPGDGGNWFNAAKPCPAGQAVEIQKLGFGDVTGDGVDDALLARACEPITSRWPSTVEVFDGTTGEKPRRLGVLLADVGEADFPYVTDLSAAGGVVTVKAHGVGDGGSQACPNLKLTYKYEYSGGTFTRTGRTVTKSSSCLSLD</sequence>
<proteinExistence type="predicted"/>
<feature type="compositionally biased region" description="Low complexity" evidence="1">
    <location>
        <begin position="83"/>
        <end position="92"/>
    </location>
</feature>
<feature type="compositionally biased region" description="Low complexity" evidence="1">
    <location>
        <begin position="23"/>
        <end position="53"/>
    </location>
</feature>
<organism evidence="3 4">
    <name type="scientific">Actinoplanes utahensis</name>
    <dbReference type="NCBI Taxonomy" id="1869"/>
    <lineage>
        <taxon>Bacteria</taxon>
        <taxon>Bacillati</taxon>
        <taxon>Actinomycetota</taxon>
        <taxon>Actinomycetes</taxon>
        <taxon>Micromonosporales</taxon>
        <taxon>Micromonosporaceae</taxon>
        <taxon>Actinoplanes</taxon>
    </lineage>
</organism>
<evidence type="ECO:0000256" key="1">
    <source>
        <dbReference type="SAM" id="MobiDB-lite"/>
    </source>
</evidence>
<feature type="region of interest" description="Disordered" evidence="1">
    <location>
        <begin position="23"/>
        <end position="104"/>
    </location>
</feature>
<name>A0A0A6UMR2_ACTUT</name>
<feature type="signal peptide" evidence="2">
    <location>
        <begin position="1"/>
        <end position="27"/>
    </location>
</feature>
<dbReference type="RefSeq" id="WP_043525256.1">
    <property type="nucleotide sequence ID" value="NZ_BAABKU010000018.1"/>
</dbReference>
<evidence type="ECO:0008006" key="5">
    <source>
        <dbReference type="Google" id="ProtNLM"/>
    </source>
</evidence>
<keyword evidence="2" id="KW-0732">Signal</keyword>
<dbReference type="eggNOG" id="ENOG502ZM6V">
    <property type="taxonomic scope" value="Bacteria"/>
</dbReference>
<evidence type="ECO:0000313" key="4">
    <source>
        <dbReference type="Proteomes" id="UP000054537"/>
    </source>
</evidence>
<accession>A0A0A6UMR2</accession>
<keyword evidence="4" id="KW-1185">Reference proteome</keyword>